<name>A0A384J8M0_BOTFB</name>
<reference evidence="4 5" key="1">
    <citation type="journal article" date="2011" name="PLoS Genet.">
        <title>Genomic analysis of the necrotrophic fungal pathogens Sclerotinia sclerotiorum and Botrytis cinerea.</title>
        <authorList>
            <person name="Amselem J."/>
            <person name="Cuomo C.A."/>
            <person name="van Kan J.A."/>
            <person name="Viaud M."/>
            <person name="Benito E.P."/>
            <person name="Couloux A."/>
            <person name="Coutinho P.M."/>
            <person name="de Vries R.P."/>
            <person name="Dyer P.S."/>
            <person name="Fillinger S."/>
            <person name="Fournier E."/>
            <person name="Gout L."/>
            <person name="Hahn M."/>
            <person name="Kohn L."/>
            <person name="Lapalu N."/>
            <person name="Plummer K.M."/>
            <person name="Pradier J.M."/>
            <person name="Quevillon E."/>
            <person name="Sharon A."/>
            <person name="Simon A."/>
            <person name="ten Have A."/>
            <person name="Tudzynski B."/>
            <person name="Tudzynski P."/>
            <person name="Wincker P."/>
            <person name="Andrew M."/>
            <person name="Anthouard V."/>
            <person name="Beever R.E."/>
            <person name="Beffa R."/>
            <person name="Benoit I."/>
            <person name="Bouzid O."/>
            <person name="Brault B."/>
            <person name="Chen Z."/>
            <person name="Choquer M."/>
            <person name="Collemare J."/>
            <person name="Cotton P."/>
            <person name="Danchin E.G."/>
            <person name="Da Silva C."/>
            <person name="Gautier A."/>
            <person name="Giraud C."/>
            <person name="Giraud T."/>
            <person name="Gonzalez C."/>
            <person name="Grossetete S."/>
            <person name="Guldener U."/>
            <person name="Henrissat B."/>
            <person name="Howlett B.J."/>
            <person name="Kodira C."/>
            <person name="Kretschmer M."/>
            <person name="Lappartient A."/>
            <person name="Leroch M."/>
            <person name="Levis C."/>
            <person name="Mauceli E."/>
            <person name="Neuveglise C."/>
            <person name="Oeser B."/>
            <person name="Pearson M."/>
            <person name="Poulain J."/>
            <person name="Poussereau N."/>
            <person name="Quesneville H."/>
            <person name="Rascle C."/>
            <person name="Schumacher J."/>
            <person name="Segurens B."/>
            <person name="Sexton A."/>
            <person name="Silva E."/>
            <person name="Sirven C."/>
            <person name="Soanes D.M."/>
            <person name="Talbot N.J."/>
            <person name="Templeton M."/>
            <person name="Yandava C."/>
            <person name="Yarden O."/>
            <person name="Zeng Q."/>
            <person name="Rollins J.A."/>
            <person name="Lebrun M.H."/>
            <person name="Dickman M."/>
        </authorList>
    </citation>
    <scope>NUCLEOTIDE SEQUENCE [LARGE SCALE GENOMIC DNA]</scope>
    <source>
        <strain evidence="4 5">B05.10</strain>
    </source>
</reference>
<evidence type="ECO:0000313" key="5">
    <source>
        <dbReference type="Proteomes" id="UP000001798"/>
    </source>
</evidence>
<dbReference type="GO" id="GO:0004525">
    <property type="term" value="F:ribonuclease III activity"/>
    <property type="evidence" value="ECO:0007669"/>
    <property type="project" value="InterPro"/>
</dbReference>
<dbReference type="CDD" id="cd00593">
    <property type="entry name" value="RIBOc"/>
    <property type="match status" value="1"/>
</dbReference>
<dbReference type="OMA" id="QADMFEA"/>
<dbReference type="GO" id="GO:0006364">
    <property type="term" value="P:rRNA processing"/>
    <property type="evidence" value="ECO:0007669"/>
    <property type="project" value="TreeGrafter"/>
</dbReference>
<organism evidence="4 5">
    <name type="scientific">Botryotinia fuckeliana (strain B05.10)</name>
    <name type="common">Noble rot fungus</name>
    <name type="synonym">Botrytis cinerea</name>
    <dbReference type="NCBI Taxonomy" id="332648"/>
    <lineage>
        <taxon>Eukaryota</taxon>
        <taxon>Fungi</taxon>
        <taxon>Dikarya</taxon>
        <taxon>Ascomycota</taxon>
        <taxon>Pezizomycotina</taxon>
        <taxon>Leotiomycetes</taxon>
        <taxon>Helotiales</taxon>
        <taxon>Sclerotiniaceae</taxon>
        <taxon>Botrytis</taxon>
    </lineage>
</organism>
<accession>A0A384J8M0</accession>
<feature type="compositionally biased region" description="Low complexity" evidence="2">
    <location>
        <begin position="92"/>
        <end position="103"/>
    </location>
</feature>
<feature type="region of interest" description="Disordered" evidence="2">
    <location>
        <begin position="82"/>
        <end position="119"/>
    </location>
</feature>
<sequence length="425" mass="47362">MVHASDSEANLGKPVKLEMPSKRPFPFENDSGKEHKKRNINSLSHKKISKLLVALEELLAEDGVGEVEALIGSPAYSRATELRSTLRDQVQSGLSLPSSSGSGDYNVGSSPQEPVNRNPGKILTTLQITPWTLSSIPSELPPLPEVYDPTLELASFTHHGRTNGSVTDLSYERLEWVGDAYIYTISTLLISQTFPALLPGKCSQLRERLVKNVTLADFARKYGFEKRAKLPEDTIHPMKEPEKIKAMGDIFEAYVAAIVLADPENGVSRASEWLKSLWAMVLSKEIQQEERNEDKLDSPLWRLRGNVDHVQTKTKTVLNPKEKLQMALNSKVSKLTYKDIGTAKKDKNTKLAVFTVGVFLDGWGEVDKQIGFGSANGKKEAGFKAAEMALNNKKLMAKYSEKKKIYDAQQERERMALQKQEENCS</sequence>
<dbReference type="PROSITE" id="PS00517">
    <property type="entry name" value="RNASE_3_1"/>
    <property type="match status" value="1"/>
</dbReference>
<dbReference type="GO" id="GO:0005654">
    <property type="term" value="C:nucleoplasm"/>
    <property type="evidence" value="ECO:0007669"/>
    <property type="project" value="TreeGrafter"/>
</dbReference>
<keyword evidence="1" id="KW-0694">RNA-binding</keyword>
<dbReference type="VEuPathDB" id="FungiDB:Bcin02g01310"/>
<dbReference type="GeneID" id="5439623"/>
<dbReference type="Proteomes" id="UP000001798">
    <property type="component" value="Chromosome 2"/>
</dbReference>
<evidence type="ECO:0000313" key="4">
    <source>
        <dbReference type="EMBL" id="ATZ46767.1"/>
    </source>
</evidence>
<feature type="domain" description="RNase III" evidence="3">
    <location>
        <begin position="133"/>
        <end position="263"/>
    </location>
</feature>
<reference evidence="4 5" key="3">
    <citation type="journal article" date="2017" name="Mol. Plant Pathol.">
        <title>A gapless genome sequence of the fungus Botrytis cinerea.</title>
        <authorList>
            <person name="Van Kan J.A."/>
            <person name="Stassen J.H."/>
            <person name="Mosbach A."/>
            <person name="Van Der Lee T.A."/>
            <person name="Faino L."/>
            <person name="Farmer A.D."/>
            <person name="Papasotiriou D.G."/>
            <person name="Zhou S."/>
            <person name="Seidl M.F."/>
            <person name="Cottam E."/>
            <person name="Edel D."/>
            <person name="Hahn M."/>
            <person name="Schwartz D.C."/>
            <person name="Dietrich R.A."/>
            <person name="Widdison S."/>
            <person name="Scalliet G."/>
        </authorList>
    </citation>
    <scope>NUCLEOTIDE SEQUENCE [LARGE SCALE GENOMIC DNA]</scope>
    <source>
        <strain evidence="4 5">B05.10</strain>
    </source>
</reference>
<dbReference type="SUPFAM" id="SSF54768">
    <property type="entry name" value="dsRNA-binding domain-like"/>
    <property type="match status" value="1"/>
</dbReference>
<dbReference type="PANTHER" id="PTHR11207">
    <property type="entry name" value="RIBONUCLEASE III"/>
    <property type="match status" value="1"/>
</dbReference>
<reference evidence="4 5" key="2">
    <citation type="journal article" date="2012" name="Eukaryot. Cell">
        <title>Genome update of Botrytis cinerea strains B05.10 and T4.</title>
        <authorList>
            <person name="Staats M."/>
            <person name="van Kan J.A."/>
        </authorList>
    </citation>
    <scope>NUCLEOTIDE SEQUENCE [LARGE SCALE GENOMIC DNA]</scope>
    <source>
        <strain evidence="4 5">B05.10</strain>
    </source>
</reference>
<dbReference type="GO" id="GO:0003723">
    <property type="term" value="F:RNA binding"/>
    <property type="evidence" value="ECO:0007669"/>
    <property type="project" value="UniProtKB-KW"/>
</dbReference>
<evidence type="ECO:0000259" key="3">
    <source>
        <dbReference type="PROSITE" id="PS50142"/>
    </source>
</evidence>
<dbReference type="PANTHER" id="PTHR11207:SF0">
    <property type="entry name" value="RIBONUCLEASE 3"/>
    <property type="match status" value="1"/>
</dbReference>
<dbReference type="RefSeq" id="XP_001559001.1">
    <property type="nucleotide sequence ID" value="XM_001558951.2"/>
</dbReference>
<evidence type="ECO:0000256" key="2">
    <source>
        <dbReference type="SAM" id="MobiDB-lite"/>
    </source>
</evidence>
<dbReference type="EMBL" id="CP009806">
    <property type="protein sequence ID" value="ATZ46767.1"/>
    <property type="molecule type" value="Genomic_DNA"/>
</dbReference>
<feature type="region of interest" description="Disordered" evidence="2">
    <location>
        <begin position="1"/>
        <end position="41"/>
    </location>
</feature>
<proteinExistence type="predicted"/>
<keyword evidence="5" id="KW-1185">Reference proteome</keyword>
<dbReference type="Pfam" id="PF00636">
    <property type="entry name" value="Ribonuclease_3"/>
    <property type="match status" value="1"/>
</dbReference>
<dbReference type="SMART" id="SM00535">
    <property type="entry name" value="RIBOc"/>
    <property type="match status" value="1"/>
</dbReference>
<dbReference type="GO" id="GO:0034475">
    <property type="term" value="P:U4 snRNA 3'-end processing"/>
    <property type="evidence" value="ECO:0007669"/>
    <property type="project" value="TreeGrafter"/>
</dbReference>
<dbReference type="OrthoDB" id="2392202at2759"/>
<dbReference type="AlphaFoldDB" id="A0A384J8M0"/>
<dbReference type="PROSITE" id="PS50142">
    <property type="entry name" value="RNASE_3_2"/>
    <property type="match status" value="1"/>
</dbReference>
<dbReference type="Gene3D" id="3.30.160.20">
    <property type="match status" value="1"/>
</dbReference>
<dbReference type="KEGG" id="bfu:BCIN_02g01310"/>
<gene>
    <name evidence="4" type="primary">Bcrnt1</name>
    <name evidence="4" type="ORF">BCIN_02g01310</name>
</gene>
<dbReference type="SUPFAM" id="SSF69065">
    <property type="entry name" value="RNase III domain-like"/>
    <property type="match status" value="1"/>
</dbReference>
<dbReference type="InterPro" id="IPR036389">
    <property type="entry name" value="RNase_III_sf"/>
</dbReference>
<dbReference type="Gene3D" id="1.10.1520.10">
    <property type="entry name" value="Ribonuclease III domain"/>
    <property type="match status" value="1"/>
</dbReference>
<dbReference type="InterPro" id="IPR000999">
    <property type="entry name" value="RNase_III_dom"/>
</dbReference>
<evidence type="ECO:0000256" key="1">
    <source>
        <dbReference type="ARBA" id="ARBA00022884"/>
    </source>
</evidence>
<protein>
    <submittedName>
        <fullName evidence="4">Bcrnt1</fullName>
    </submittedName>
</protein>
<dbReference type="GO" id="GO:0006369">
    <property type="term" value="P:termination of RNA polymerase II transcription"/>
    <property type="evidence" value="ECO:0007669"/>
    <property type="project" value="TreeGrafter"/>
</dbReference>